<reference evidence="2 3" key="1">
    <citation type="submission" date="2020-08" db="EMBL/GenBank/DDBJ databases">
        <title>Genomic Encyclopedia of Type Strains, Phase IV (KMG-IV): sequencing the most valuable type-strain genomes for metagenomic binning, comparative biology and taxonomic classification.</title>
        <authorList>
            <person name="Goeker M."/>
        </authorList>
    </citation>
    <scope>NUCLEOTIDE SEQUENCE [LARGE SCALE GENOMIC DNA]</scope>
    <source>
        <strain evidence="2 3">DSM 106739</strain>
    </source>
</reference>
<gene>
    <name evidence="2" type="ORF">GGR36_003450</name>
</gene>
<dbReference type="InterPro" id="IPR027383">
    <property type="entry name" value="Znf_put"/>
</dbReference>
<comment type="caution">
    <text evidence="2">The sequence shown here is derived from an EMBL/GenBank/DDBJ whole genome shotgun (WGS) entry which is preliminary data.</text>
</comment>
<dbReference type="AlphaFoldDB" id="A0A840BNF4"/>
<dbReference type="EMBL" id="JACIET010000002">
    <property type="protein sequence ID" value="MBB4014104.1"/>
    <property type="molecule type" value="Genomic_DNA"/>
</dbReference>
<proteinExistence type="predicted"/>
<feature type="domain" description="Putative zinc-finger" evidence="1">
    <location>
        <begin position="4"/>
        <end position="37"/>
    </location>
</feature>
<dbReference type="Proteomes" id="UP000561045">
    <property type="component" value="Unassembled WGS sequence"/>
</dbReference>
<dbReference type="RefSeq" id="WP_183635995.1">
    <property type="nucleotide sequence ID" value="NZ_BAABLE010000005.1"/>
</dbReference>
<accession>A0A840BNF4</accession>
<evidence type="ECO:0000313" key="3">
    <source>
        <dbReference type="Proteomes" id="UP000561045"/>
    </source>
</evidence>
<dbReference type="Pfam" id="PF13490">
    <property type="entry name" value="zf-HC2"/>
    <property type="match status" value="1"/>
</dbReference>
<name>A0A840BNF4_9RHOO</name>
<evidence type="ECO:0000259" key="1">
    <source>
        <dbReference type="Pfam" id="PF13490"/>
    </source>
</evidence>
<keyword evidence="3" id="KW-1185">Reference proteome</keyword>
<organism evidence="2 3">
    <name type="scientific">Niveibacterium umoris</name>
    <dbReference type="NCBI Taxonomy" id="1193620"/>
    <lineage>
        <taxon>Bacteria</taxon>
        <taxon>Pseudomonadati</taxon>
        <taxon>Pseudomonadota</taxon>
        <taxon>Betaproteobacteria</taxon>
        <taxon>Rhodocyclales</taxon>
        <taxon>Rhodocyclaceae</taxon>
        <taxon>Niveibacterium</taxon>
    </lineage>
</organism>
<sequence>MISCKKATELLSRQMDADLKLRERIGLKFHLAMCDGCSQFGRQIVVLRRACRRVKGKDSSS</sequence>
<evidence type="ECO:0000313" key="2">
    <source>
        <dbReference type="EMBL" id="MBB4014104.1"/>
    </source>
</evidence>
<protein>
    <submittedName>
        <fullName evidence="2">Putative anti-sigma-YlaC factor YlaD</fullName>
    </submittedName>
</protein>